<evidence type="ECO:0000259" key="6">
    <source>
        <dbReference type="Pfam" id="PF08281"/>
    </source>
</evidence>
<dbReference type="Pfam" id="PF04542">
    <property type="entry name" value="Sigma70_r2"/>
    <property type="match status" value="1"/>
</dbReference>
<keyword evidence="2" id="KW-0805">Transcription regulation</keyword>
<dbReference type="Proteomes" id="UP001560573">
    <property type="component" value="Unassembled WGS sequence"/>
</dbReference>
<dbReference type="SUPFAM" id="SSF88659">
    <property type="entry name" value="Sigma3 and sigma4 domains of RNA polymerase sigma factors"/>
    <property type="match status" value="1"/>
</dbReference>
<dbReference type="InterPro" id="IPR013249">
    <property type="entry name" value="RNA_pol_sigma70_r4_t2"/>
</dbReference>
<keyword evidence="4" id="KW-0804">Transcription</keyword>
<dbReference type="PANTHER" id="PTHR43133">
    <property type="entry name" value="RNA POLYMERASE ECF-TYPE SIGMA FACTO"/>
    <property type="match status" value="1"/>
</dbReference>
<comment type="caution">
    <text evidence="7">The sequence shown here is derived from an EMBL/GenBank/DDBJ whole genome shotgun (WGS) entry which is preliminary data.</text>
</comment>
<feature type="domain" description="RNA polymerase sigma-70 region 2" evidence="5">
    <location>
        <begin position="30"/>
        <end position="95"/>
    </location>
</feature>
<dbReference type="EMBL" id="JAULBC010000008">
    <property type="protein sequence ID" value="MEX6690170.1"/>
    <property type="molecule type" value="Genomic_DNA"/>
</dbReference>
<evidence type="ECO:0000256" key="1">
    <source>
        <dbReference type="ARBA" id="ARBA00010641"/>
    </source>
</evidence>
<evidence type="ECO:0000313" key="7">
    <source>
        <dbReference type="EMBL" id="MEX6690170.1"/>
    </source>
</evidence>
<dbReference type="SUPFAM" id="SSF88946">
    <property type="entry name" value="Sigma2 domain of RNA polymerase sigma factors"/>
    <property type="match status" value="1"/>
</dbReference>
<evidence type="ECO:0000256" key="4">
    <source>
        <dbReference type="ARBA" id="ARBA00023163"/>
    </source>
</evidence>
<sequence>MNNTTENTFTDQALVNKVLRGHTNAFKAIVKHTEGLVTQIIFKMVANNEDRRDLAQDVYLKVYQKLSGFKFKSKLSTWVGQITYNTCLNYLEKKKLVLIDEHDSGANKQFETSKNNTHLFSNETEKLVFTKELSQILKKEIDNLSPLYKTLITLYHNEDLSYSEIAQITELPEGTVKNYLFRARKVLRERLQLTYKTQAS</sequence>
<evidence type="ECO:0000259" key="5">
    <source>
        <dbReference type="Pfam" id="PF04542"/>
    </source>
</evidence>
<dbReference type="Gene3D" id="1.10.1740.10">
    <property type="match status" value="1"/>
</dbReference>
<dbReference type="InterPro" id="IPR014284">
    <property type="entry name" value="RNA_pol_sigma-70_dom"/>
</dbReference>
<dbReference type="PANTHER" id="PTHR43133:SF51">
    <property type="entry name" value="RNA POLYMERASE SIGMA FACTOR"/>
    <property type="match status" value="1"/>
</dbReference>
<accession>A0ABV3ZKU3</accession>
<dbReference type="InterPro" id="IPR039425">
    <property type="entry name" value="RNA_pol_sigma-70-like"/>
</dbReference>
<comment type="similarity">
    <text evidence="1">Belongs to the sigma-70 factor family. ECF subfamily.</text>
</comment>
<gene>
    <name evidence="7" type="ORF">QTN47_21855</name>
</gene>
<evidence type="ECO:0000313" key="8">
    <source>
        <dbReference type="Proteomes" id="UP001560573"/>
    </source>
</evidence>
<dbReference type="InterPro" id="IPR007627">
    <property type="entry name" value="RNA_pol_sigma70_r2"/>
</dbReference>
<protein>
    <submittedName>
        <fullName evidence="7">Sigma-70 family RNA polymerase sigma factor</fullName>
    </submittedName>
</protein>
<evidence type="ECO:0000256" key="2">
    <source>
        <dbReference type="ARBA" id="ARBA00023015"/>
    </source>
</evidence>
<dbReference type="RefSeq" id="WP_369331582.1">
    <property type="nucleotide sequence ID" value="NZ_JAULBC010000008.1"/>
</dbReference>
<dbReference type="InterPro" id="IPR036388">
    <property type="entry name" value="WH-like_DNA-bd_sf"/>
</dbReference>
<dbReference type="NCBIfam" id="TIGR02937">
    <property type="entry name" value="sigma70-ECF"/>
    <property type="match status" value="1"/>
</dbReference>
<dbReference type="Pfam" id="PF08281">
    <property type="entry name" value="Sigma70_r4_2"/>
    <property type="match status" value="1"/>
</dbReference>
<reference evidence="7 8" key="1">
    <citation type="submission" date="2023-07" db="EMBL/GenBank/DDBJ databases">
        <authorList>
            <person name="Lian W.-H."/>
        </authorList>
    </citation>
    <scope>NUCLEOTIDE SEQUENCE [LARGE SCALE GENOMIC DNA]</scope>
    <source>
        <strain evidence="7 8">SYSU DXS3180</strain>
    </source>
</reference>
<dbReference type="InterPro" id="IPR013324">
    <property type="entry name" value="RNA_pol_sigma_r3/r4-like"/>
</dbReference>
<evidence type="ECO:0000256" key="3">
    <source>
        <dbReference type="ARBA" id="ARBA00023082"/>
    </source>
</evidence>
<keyword evidence="8" id="KW-1185">Reference proteome</keyword>
<proteinExistence type="inferred from homology"/>
<organism evidence="7 8">
    <name type="scientific">Danxiaibacter flavus</name>
    <dbReference type="NCBI Taxonomy" id="3049108"/>
    <lineage>
        <taxon>Bacteria</taxon>
        <taxon>Pseudomonadati</taxon>
        <taxon>Bacteroidota</taxon>
        <taxon>Chitinophagia</taxon>
        <taxon>Chitinophagales</taxon>
        <taxon>Chitinophagaceae</taxon>
        <taxon>Danxiaibacter</taxon>
    </lineage>
</organism>
<dbReference type="Gene3D" id="1.10.10.10">
    <property type="entry name" value="Winged helix-like DNA-binding domain superfamily/Winged helix DNA-binding domain"/>
    <property type="match status" value="1"/>
</dbReference>
<dbReference type="CDD" id="cd06171">
    <property type="entry name" value="Sigma70_r4"/>
    <property type="match status" value="1"/>
</dbReference>
<dbReference type="InterPro" id="IPR013325">
    <property type="entry name" value="RNA_pol_sigma_r2"/>
</dbReference>
<keyword evidence="3" id="KW-0731">Sigma factor</keyword>
<feature type="domain" description="RNA polymerase sigma factor 70 region 4 type 2" evidence="6">
    <location>
        <begin position="135"/>
        <end position="185"/>
    </location>
</feature>
<name>A0ABV3ZKU3_9BACT</name>